<dbReference type="STRING" id="698492.A0A0E9NSA5"/>
<dbReference type="Proteomes" id="UP000033140">
    <property type="component" value="Unassembled WGS sequence"/>
</dbReference>
<keyword evidence="5" id="KW-0732">Signal</keyword>
<feature type="chain" id="PRO_5002430714" description="CCAAT-binding factor domain-containing protein" evidence="5">
    <location>
        <begin position="19"/>
        <end position="644"/>
    </location>
</feature>
<keyword evidence="4" id="KW-1133">Transmembrane helix</keyword>
<comment type="caution">
    <text evidence="7">The sequence shown here is derived from an EMBL/GenBank/DDBJ whole genome shotgun (WGS) entry which is preliminary data.</text>
</comment>
<dbReference type="GO" id="GO:0032040">
    <property type="term" value="C:small-subunit processome"/>
    <property type="evidence" value="ECO:0007669"/>
    <property type="project" value="TreeGrafter"/>
</dbReference>
<proteinExistence type="inferred from homology"/>
<dbReference type="InterPro" id="IPR027193">
    <property type="entry name" value="Noc4"/>
</dbReference>
<protein>
    <recommendedName>
        <fullName evidence="6">CCAAT-binding factor domain-containing protein</fullName>
    </recommendedName>
</protein>
<dbReference type="PANTHER" id="PTHR12455:SF0">
    <property type="entry name" value="NUCLEOLAR COMPLEX PROTEIN 4 HOMOLOG"/>
    <property type="match status" value="1"/>
</dbReference>
<dbReference type="SUPFAM" id="SSF48371">
    <property type="entry name" value="ARM repeat"/>
    <property type="match status" value="1"/>
</dbReference>
<organism evidence="7 8">
    <name type="scientific">Saitoella complicata (strain BCRC 22490 / CBS 7301 / JCM 7358 / NBRC 10748 / NRRL Y-17804)</name>
    <dbReference type="NCBI Taxonomy" id="698492"/>
    <lineage>
        <taxon>Eukaryota</taxon>
        <taxon>Fungi</taxon>
        <taxon>Dikarya</taxon>
        <taxon>Ascomycota</taxon>
        <taxon>Taphrinomycotina</taxon>
        <taxon>Taphrinomycotina incertae sedis</taxon>
        <taxon>Saitoella</taxon>
    </lineage>
</organism>
<dbReference type="OMA" id="HDDVRWF"/>
<evidence type="ECO:0000256" key="1">
    <source>
        <dbReference type="ARBA" id="ARBA00004232"/>
    </source>
</evidence>
<dbReference type="GO" id="GO:0042254">
    <property type="term" value="P:ribosome biogenesis"/>
    <property type="evidence" value="ECO:0007669"/>
    <property type="project" value="InterPro"/>
</dbReference>
<dbReference type="GO" id="GO:0030692">
    <property type="term" value="C:Noc4p-Nop14p complex"/>
    <property type="evidence" value="ECO:0007669"/>
    <property type="project" value="TreeGrafter"/>
</dbReference>
<dbReference type="Pfam" id="PF03914">
    <property type="entry name" value="CBF"/>
    <property type="match status" value="1"/>
</dbReference>
<dbReference type="EMBL" id="BACD03000086">
    <property type="protein sequence ID" value="GAO52777.1"/>
    <property type="molecule type" value="Genomic_DNA"/>
</dbReference>
<keyword evidence="4" id="KW-0472">Membrane</keyword>
<evidence type="ECO:0000313" key="7">
    <source>
        <dbReference type="EMBL" id="GAO52777.1"/>
    </source>
</evidence>
<evidence type="ECO:0000256" key="3">
    <source>
        <dbReference type="ARBA" id="ARBA00022692"/>
    </source>
</evidence>
<evidence type="ECO:0000313" key="8">
    <source>
        <dbReference type="Proteomes" id="UP000033140"/>
    </source>
</evidence>
<evidence type="ECO:0000256" key="5">
    <source>
        <dbReference type="SAM" id="SignalP"/>
    </source>
</evidence>
<dbReference type="GO" id="GO:0031965">
    <property type="term" value="C:nuclear membrane"/>
    <property type="evidence" value="ECO:0007669"/>
    <property type="project" value="UniProtKB-SubCell"/>
</dbReference>
<comment type="similarity">
    <text evidence="2">Belongs to the CBF/MAK21 family.</text>
</comment>
<gene>
    <name evidence="7" type="ORF">G7K_6844-t1</name>
</gene>
<reference evidence="7 8" key="3">
    <citation type="journal article" date="2015" name="Genome Announc.">
        <title>Draft Genome Sequence of the Archiascomycetous Yeast Saitoella complicata.</title>
        <authorList>
            <person name="Yamauchi K."/>
            <person name="Kondo S."/>
            <person name="Hamamoto M."/>
            <person name="Takahashi Y."/>
            <person name="Ogura Y."/>
            <person name="Hayashi T."/>
            <person name="Nishida H."/>
        </authorList>
    </citation>
    <scope>NUCLEOTIDE SEQUENCE [LARGE SCALE GENOMIC DNA]</scope>
    <source>
        <strain evidence="7 8">NRRL Y-17804</strain>
    </source>
</reference>
<name>A0A0E9NSA5_SAICN</name>
<dbReference type="InterPro" id="IPR005612">
    <property type="entry name" value="CCAAT-binding_factor"/>
</dbReference>
<comment type="subcellular location">
    <subcellularLocation>
        <location evidence="1">Nucleus membrane</location>
        <topology evidence="1">Multi-pass membrane protein</topology>
    </subcellularLocation>
</comment>
<feature type="domain" description="CCAAT-binding factor" evidence="6">
    <location>
        <begin position="364"/>
        <end position="513"/>
    </location>
</feature>
<reference evidence="7 8" key="1">
    <citation type="journal article" date="2011" name="J. Gen. Appl. Microbiol.">
        <title>Draft genome sequencing of the enigmatic yeast Saitoella complicata.</title>
        <authorList>
            <person name="Nishida H."/>
            <person name="Hamamoto M."/>
            <person name="Sugiyama J."/>
        </authorList>
    </citation>
    <scope>NUCLEOTIDE SEQUENCE [LARGE SCALE GENOMIC DNA]</scope>
    <source>
        <strain evidence="7 8">NRRL Y-17804</strain>
    </source>
</reference>
<dbReference type="PANTHER" id="PTHR12455">
    <property type="entry name" value="NUCLEOLAR COMPLEX PROTEIN 4"/>
    <property type="match status" value="1"/>
</dbReference>
<dbReference type="PROSITE" id="PS51257">
    <property type="entry name" value="PROKAR_LIPOPROTEIN"/>
    <property type="match status" value="1"/>
</dbReference>
<evidence type="ECO:0000256" key="4">
    <source>
        <dbReference type="ARBA" id="ARBA00022989"/>
    </source>
</evidence>
<evidence type="ECO:0000259" key="6">
    <source>
        <dbReference type="Pfam" id="PF03914"/>
    </source>
</evidence>
<dbReference type="AlphaFoldDB" id="A0A0E9NSA5"/>
<reference evidence="7 8" key="2">
    <citation type="journal article" date="2014" name="J. Gen. Appl. Microbiol.">
        <title>The early diverging ascomycetous budding yeast Saitoella complicata has three histone deacetylases belonging to the Clr6, Hos2, and Rpd3 lineages.</title>
        <authorList>
            <person name="Nishida H."/>
            <person name="Matsumoto T."/>
            <person name="Kondo S."/>
            <person name="Hamamoto M."/>
            <person name="Yoshikawa H."/>
        </authorList>
    </citation>
    <scope>NUCLEOTIDE SEQUENCE [LARGE SCALE GENOMIC DNA]</scope>
    <source>
        <strain evidence="7 8">NRRL Y-17804</strain>
    </source>
</reference>
<evidence type="ECO:0000256" key="2">
    <source>
        <dbReference type="ARBA" id="ARBA00007797"/>
    </source>
</evidence>
<accession>A0A0E9NSA5</accession>
<feature type="signal peptide" evidence="5">
    <location>
        <begin position="1"/>
        <end position="18"/>
    </location>
</feature>
<dbReference type="InterPro" id="IPR016024">
    <property type="entry name" value="ARM-type_fold"/>
</dbReference>
<keyword evidence="8" id="KW-1185">Reference proteome</keyword>
<keyword evidence="3" id="KW-0812">Transmembrane</keyword>
<sequence length="644" mass="72992">MLRSLLLQLAMMCSLTSGCPDLRRQSRKVLEIFARLLLYLRNKKMPGVIGKRKRVADTVGAVEKPKKTVGYIKGEIATLEQEINESAKNYNHFAALLNYCGSKNGDIVHAATAALYRLFATFLKEGKLVKPAENDKSPAATVALWLRGKYVDYSKKLCTLLDHPEAGVQLTALTLLLRLLKDESVQLSESQGSAHFANDHYMRTVEAVLYSSSLSDEVRDVFVTKHWNVHDDLRFYFMKNATKLAEDAIAIKDEEPERVATFTANLHNILSALRTMPTDESEINEFWTNGPKASKKKTPQLLDLSAHKKTFQECWLAALRLPLTMDLYKNVLLIMHKRIVVHMPKPQLLMDFLTDSYNAGGPIALLALNGLFQLMQSHNLDYPNFFKQLYNLFDRNLMHVRYRSRFVRLVDLFLSSTHLPAGIAASFIKRMSRLSLTAPPAAIVIIIPFTYNLLKRHPTCMTLIHKMGEITTGAEDPFDPEEPEPLNSRALESSLWELATLQNHYHPNVATLAKILQEQFTKPSYNLEDFLDHNYSTMLDAELTRHMKKVPAIEFEAPKSVFCMPKAKDGEEAAVVEVGPVPTTISEPAINRPSSVHTPRRARRQLRRLKGFTRSIPSQRTTLSLAATSDSHYFPDKQFSIQPW</sequence>